<keyword evidence="2" id="KW-1185">Reference proteome</keyword>
<gene>
    <name evidence="1" type="ORF">FH603_1287</name>
</gene>
<evidence type="ECO:0000313" key="1">
    <source>
        <dbReference type="EMBL" id="MBC3790795.1"/>
    </source>
</evidence>
<dbReference type="EMBL" id="VFIA01000006">
    <property type="protein sequence ID" value="MBC3790795.1"/>
    <property type="molecule type" value="Genomic_DNA"/>
</dbReference>
<evidence type="ECO:0000313" key="2">
    <source>
        <dbReference type="Proteomes" id="UP000700732"/>
    </source>
</evidence>
<comment type="caution">
    <text evidence="1">The sequence shown here is derived from an EMBL/GenBank/DDBJ whole genome shotgun (WGS) entry which is preliminary data.</text>
</comment>
<name>A0ABR6W4W6_9BACT</name>
<accession>A0ABR6W4W6</accession>
<reference evidence="1 2" key="1">
    <citation type="submission" date="2019-06" db="EMBL/GenBank/DDBJ databases">
        <title>Spirosoma utsteinense sp. nov. isolated from Antarctic ice-free soils.</title>
        <authorList>
            <person name="Tahon G."/>
        </authorList>
    </citation>
    <scope>NUCLEOTIDE SEQUENCE [LARGE SCALE GENOMIC DNA]</scope>
    <source>
        <strain evidence="1 2">LMG 31447</strain>
    </source>
</reference>
<dbReference type="Proteomes" id="UP000700732">
    <property type="component" value="Unassembled WGS sequence"/>
</dbReference>
<sequence length="34" mass="3911">MLSTQGVKKSELVMRNLPLANDFNTLVYPKELIF</sequence>
<protein>
    <submittedName>
        <fullName evidence="1">Uncharacterized protein</fullName>
    </submittedName>
</protein>
<organism evidence="1 2">
    <name type="scientific">Spirosoma utsteinense</name>
    <dbReference type="NCBI Taxonomy" id="2585773"/>
    <lineage>
        <taxon>Bacteria</taxon>
        <taxon>Pseudomonadati</taxon>
        <taxon>Bacteroidota</taxon>
        <taxon>Cytophagia</taxon>
        <taxon>Cytophagales</taxon>
        <taxon>Cytophagaceae</taxon>
        <taxon>Spirosoma</taxon>
    </lineage>
</organism>
<proteinExistence type="predicted"/>